<keyword evidence="7" id="KW-1185">Reference proteome</keyword>
<organism evidence="6 7">
    <name type="scientific">Nonomuraea salmonea</name>
    <dbReference type="NCBI Taxonomy" id="46181"/>
    <lineage>
        <taxon>Bacteria</taxon>
        <taxon>Bacillati</taxon>
        <taxon>Actinomycetota</taxon>
        <taxon>Actinomycetes</taxon>
        <taxon>Streptosporangiales</taxon>
        <taxon>Streptosporangiaceae</taxon>
        <taxon>Nonomuraea</taxon>
    </lineage>
</organism>
<evidence type="ECO:0000256" key="5">
    <source>
        <dbReference type="SAM" id="Phobius"/>
    </source>
</evidence>
<dbReference type="Pfam" id="PF12710">
    <property type="entry name" value="HAD"/>
    <property type="match status" value="1"/>
</dbReference>
<protein>
    <submittedName>
        <fullName evidence="6">HAD-IB family phosphatase</fullName>
    </submittedName>
</protein>
<reference evidence="6 7" key="1">
    <citation type="submission" date="2024-09" db="EMBL/GenBank/DDBJ databases">
        <authorList>
            <person name="Sun Q."/>
            <person name="Mori K."/>
        </authorList>
    </citation>
    <scope>NUCLEOTIDE SEQUENCE [LARGE SCALE GENOMIC DNA]</scope>
    <source>
        <strain evidence="6 7">JCM 3324</strain>
    </source>
</reference>
<evidence type="ECO:0000256" key="4">
    <source>
        <dbReference type="ARBA" id="ARBA00022842"/>
    </source>
</evidence>
<dbReference type="SUPFAM" id="SSF56784">
    <property type="entry name" value="HAD-like"/>
    <property type="match status" value="1"/>
</dbReference>
<sequence length="221" mass="24122">MPDPYQRVAVFDLDGTLVRGDSFARFLRLLLLRRPIRAVISLLSAIILVPLFLISRTRRRAVAGFLWLATIGVPPHRFEALAEEFALAHAAEPRRIAITLDRLRSHQRAGDRVIIVTGCADPLAGAVCRALGLAGVEVIAARLEHSRRAHRVAEGCLGADKVRRLEQAGVVPPIEYAYSDSAVDLPLLRAAKHPVLVGPSPRTRQRVRAALGTDPAVLPLD</sequence>
<evidence type="ECO:0000256" key="2">
    <source>
        <dbReference type="ARBA" id="ARBA00022723"/>
    </source>
</evidence>
<evidence type="ECO:0000313" key="7">
    <source>
        <dbReference type="Proteomes" id="UP001589568"/>
    </source>
</evidence>
<comment type="similarity">
    <text evidence="1">Belongs to the HAD-like hydrolase superfamily. SerB family.</text>
</comment>
<evidence type="ECO:0000256" key="3">
    <source>
        <dbReference type="ARBA" id="ARBA00022801"/>
    </source>
</evidence>
<dbReference type="InterPro" id="IPR023214">
    <property type="entry name" value="HAD_sf"/>
</dbReference>
<dbReference type="RefSeq" id="WP_345395104.1">
    <property type="nucleotide sequence ID" value="NZ_BAAAXS010000001.1"/>
</dbReference>
<keyword evidence="5" id="KW-0812">Transmembrane</keyword>
<dbReference type="PANTHER" id="PTHR43344">
    <property type="entry name" value="PHOSPHOSERINE PHOSPHATASE"/>
    <property type="match status" value="1"/>
</dbReference>
<dbReference type="InterPro" id="IPR050582">
    <property type="entry name" value="HAD-like_SerB"/>
</dbReference>
<dbReference type="Gene3D" id="1.20.1440.100">
    <property type="entry name" value="SG protein - dephosphorylation function"/>
    <property type="match status" value="1"/>
</dbReference>
<gene>
    <name evidence="6" type="ORF">ACFFR3_23590</name>
</gene>
<dbReference type="EMBL" id="JBHMCF010000025">
    <property type="protein sequence ID" value="MFB9472503.1"/>
    <property type="molecule type" value="Genomic_DNA"/>
</dbReference>
<dbReference type="PANTHER" id="PTHR43344:SF13">
    <property type="entry name" value="PHOSPHATASE RV3661-RELATED"/>
    <property type="match status" value="1"/>
</dbReference>
<accession>A0ABV5NQ96</accession>
<keyword evidence="2" id="KW-0479">Metal-binding</keyword>
<dbReference type="Proteomes" id="UP001589568">
    <property type="component" value="Unassembled WGS sequence"/>
</dbReference>
<dbReference type="InterPro" id="IPR036412">
    <property type="entry name" value="HAD-like_sf"/>
</dbReference>
<evidence type="ECO:0000313" key="6">
    <source>
        <dbReference type="EMBL" id="MFB9472503.1"/>
    </source>
</evidence>
<evidence type="ECO:0000256" key="1">
    <source>
        <dbReference type="ARBA" id="ARBA00009184"/>
    </source>
</evidence>
<proteinExistence type="inferred from homology"/>
<keyword evidence="4" id="KW-0460">Magnesium</keyword>
<keyword evidence="3" id="KW-0378">Hydrolase</keyword>
<name>A0ABV5NQ96_9ACTN</name>
<dbReference type="Gene3D" id="3.40.50.1000">
    <property type="entry name" value="HAD superfamily/HAD-like"/>
    <property type="match status" value="1"/>
</dbReference>
<comment type="caution">
    <text evidence="6">The sequence shown here is derived from an EMBL/GenBank/DDBJ whole genome shotgun (WGS) entry which is preliminary data.</text>
</comment>
<dbReference type="NCBIfam" id="TIGR01488">
    <property type="entry name" value="HAD-SF-IB"/>
    <property type="match status" value="1"/>
</dbReference>
<keyword evidence="5" id="KW-0472">Membrane</keyword>
<feature type="transmembrane region" description="Helical" evidence="5">
    <location>
        <begin position="36"/>
        <end position="54"/>
    </location>
</feature>
<keyword evidence="5" id="KW-1133">Transmembrane helix</keyword>